<dbReference type="AlphaFoldDB" id="A0ABD1IGK6"/>
<proteinExistence type="predicted"/>
<dbReference type="PANTHER" id="PTHR36008:SF1">
    <property type="entry name" value="OS09G0478400 PROTEIN"/>
    <property type="match status" value="1"/>
</dbReference>
<comment type="caution">
    <text evidence="2">The sequence shown here is derived from an EMBL/GenBank/DDBJ whole genome shotgun (WGS) entry which is preliminary data.</text>
</comment>
<keyword evidence="3" id="KW-1185">Reference proteome</keyword>
<dbReference type="EMBL" id="JBEAFC010000002">
    <property type="protein sequence ID" value="KAL1567560.1"/>
    <property type="molecule type" value="Genomic_DNA"/>
</dbReference>
<dbReference type="PANTHER" id="PTHR36008">
    <property type="entry name" value="OS09G0478400 PROTEIN"/>
    <property type="match status" value="1"/>
</dbReference>
<evidence type="ECO:0000313" key="2">
    <source>
        <dbReference type="EMBL" id="KAL1567560.1"/>
    </source>
</evidence>
<feature type="region of interest" description="Disordered" evidence="1">
    <location>
        <begin position="119"/>
        <end position="143"/>
    </location>
</feature>
<reference evidence="2 3" key="1">
    <citation type="submission" date="2024-06" db="EMBL/GenBank/DDBJ databases">
        <title>A chromosome level genome sequence of Diviner's sage (Salvia divinorum).</title>
        <authorList>
            <person name="Ford S.A."/>
            <person name="Ro D.-K."/>
            <person name="Ness R.W."/>
            <person name="Phillips M.A."/>
        </authorList>
    </citation>
    <scope>NUCLEOTIDE SEQUENCE [LARGE SCALE GENOMIC DNA]</scope>
    <source>
        <strain evidence="2">SAF-2024a</strain>
        <tissue evidence="2">Leaf</tissue>
    </source>
</reference>
<evidence type="ECO:0000256" key="1">
    <source>
        <dbReference type="SAM" id="MobiDB-lite"/>
    </source>
</evidence>
<evidence type="ECO:0000313" key="3">
    <source>
        <dbReference type="Proteomes" id="UP001567538"/>
    </source>
</evidence>
<organism evidence="2 3">
    <name type="scientific">Salvia divinorum</name>
    <name type="common">Maria pastora</name>
    <name type="synonym">Diviner's sage</name>
    <dbReference type="NCBI Taxonomy" id="28513"/>
    <lineage>
        <taxon>Eukaryota</taxon>
        <taxon>Viridiplantae</taxon>
        <taxon>Streptophyta</taxon>
        <taxon>Embryophyta</taxon>
        <taxon>Tracheophyta</taxon>
        <taxon>Spermatophyta</taxon>
        <taxon>Magnoliopsida</taxon>
        <taxon>eudicotyledons</taxon>
        <taxon>Gunneridae</taxon>
        <taxon>Pentapetalae</taxon>
        <taxon>asterids</taxon>
        <taxon>lamiids</taxon>
        <taxon>Lamiales</taxon>
        <taxon>Lamiaceae</taxon>
        <taxon>Nepetoideae</taxon>
        <taxon>Mentheae</taxon>
        <taxon>Salviinae</taxon>
        <taxon>Salvia</taxon>
        <taxon>Salvia subgen. Calosphace</taxon>
    </lineage>
</organism>
<sequence>MHGVRQTLNQMSRKLHKLANGGPSDTLKRKVAELEKKRKRRHPNKDDLYVDVPESRAWLDTATMPLVLTAVGTALFAKILMMLDEANTQERLEKKIKDAPEGQGTVRMLTREEWEKMREVRPRTPFESTIARPNAKIRTGEPLHREDVKDWSLDVFTNALTRAEETAKRG</sequence>
<accession>A0ABD1IGK6</accession>
<name>A0ABD1IGK6_SALDI</name>
<feature type="compositionally biased region" description="Polar residues" evidence="1">
    <location>
        <begin position="1"/>
        <end position="12"/>
    </location>
</feature>
<feature type="region of interest" description="Disordered" evidence="1">
    <location>
        <begin position="1"/>
        <end position="25"/>
    </location>
</feature>
<gene>
    <name evidence="2" type="ORF">AAHA92_03026</name>
</gene>
<dbReference type="Proteomes" id="UP001567538">
    <property type="component" value="Unassembled WGS sequence"/>
</dbReference>
<protein>
    <submittedName>
        <fullName evidence="2">Uncharacterized protein</fullName>
    </submittedName>
</protein>